<dbReference type="SUPFAM" id="SSF46785">
    <property type="entry name" value="Winged helix' DNA-binding domain"/>
    <property type="match status" value="1"/>
</dbReference>
<dbReference type="Gene3D" id="3.40.190.290">
    <property type="match status" value="1"/>
</dbReference>
<feature type="domain" description="HTH lysR-type" evidence="5">
    <location>
        <begin position="2"/>
        <end position="59"/>
    </location>
</feature>
<keyword evidence="3" id="KW-0238">DNA-binding</keyword>
<dbReference type="Pfam" id="PF00126">
    <property type="entry name" value="HTH_1"/>
    <property type="match status" value="1"/>
</dbReference>
<evidence type="ECO:0000313" key="6">
    <source>
        <dbReference type="EMBL" id="HIU13864.1"/>
    </source>
</evidence>
<dbReference type="PRINTS" id="PR00039">
    <property type="entry name" value="HTHLYSR"/>
</dbReference>
<sequence length="310" mass="35771">MITIKHLRIFMEVCRTESMSRAASSLFISQPTISQKISDIEEYYHIKLFERFSKSLKITEEGKDFYQYARRVLDEMDRLDATFLRHDEIVHLRLGATMTVGSSFFPHLIKEVGKKLEKVNLTGYVDNTSSIEAKLLNNELDLGIVEGIITSPNIVSEPIISDCLVLICGNAHPFAKMPVVHKEDLANQSFIMRELGSGTRSMFSLFMETQRIPYRISWECHSWDAIKQAVIANLGLAIISVRLIEKELDNGQIHIIDMEDCMWRRMFSLCYHKNKSWSDPLKNLRQEIRNYAQSEKVCPANELIKHVLDI</sequence>
<organism evidence="6 7">
    <name type="scientific">Candidatus Fimiplasma intestinipullorum</name>
    <dbReference type="NCBI Taxonomy" id="2840825"/>
    <lineage>
        <taxon>Bacteria</taxon>
        <taxon>Bacillati</taxon>
        <taxon>Bacillota</taxon>
        <taxon>Clostridia</taxon>
        <taxon>Eubacteriales</taxon>
        <taxon>Candidatus Fimiplasma</taxon>
    </lineage>
</organism>
<dbReference type="PANTHER" id="PTHR30126:SF40">
    <property type="entry name" value="HTH-TYPE TRANSCRIPTIONAL REGULATOR GLTR"/>
    <property type="match status" value="1"/>
</dbReference>
<dbReference type="AlphaFoldDB" id="A0A9D1HQW4"/>
<dbReference type="InterPro" id="IPR000847">
    <property type="entry name" value="LysR_HTH_N"/>
</dbReference>
<keyword evidence="4" id="KW-0804">Transcription</keyword>
<dbReference type="EMBL" id="DVMJ01000061">
    <property type="protein sequence ID" value="HIU13864.1"/>
    <property type="molecule type" value="Genomic_DNA"/>
</dbReference>
<dbReference type="InterPro" id="IPR036388">
    <property type="entry name" value="WH-like_DNA-bd_sf"/>
</dbReference>
<reference evidence="6" key="1">
    <citation type="submission" date="2020-10" db="EMBL/GenBank/DDBJ databases">
        <authorList>
            <person name="Gilroy R."/>
        </authorList>
    </citation>
    <scope>NUCLEOTIDE SEQUENCE</scope>
    <source>
        <strain evidence="6">CHK195-11698</strain>
    </source>
</reference>
<dbReference type="PANTHER" id="PTHR30126">
    <property type="entry name" value="HTH-TYPE TRANSCRIPTIONAL REGULATOR"/>
    <property type="match status" value="1"/>
</dbReference>
<dbReference type="InterPro" id="IPR005119">
    <property type="entry name" value="LysR_subst-bd"/>
</dbReference>
<proteinExistence type="inferred from homology"/>
<dbReference type="InterPro" id="IPR036390">
    <property type="entry name" value="WH_DNA-bd_sf"/>
</dbReference>
<gene>
    <name evidence="6" type="ORF">IAD15_07340</name>
</gene>
<evidence type="ECO:0000259" key="5">
    <source>
        <dbReference type="PROSITE" id="PS50931"/>
    </source>
</evidence>
<keyword evidence="2" id="KW-0805">Transcription regulation</keyword>
<dbReference type="SUPFAM" id="SSF53850">
    <property type="entry name" value="Periplasmic binding protein-like II"/>
    <property type="match status" value="1"/>
</dbReference>
<name>A0A9D1HQW4_9FIRM</name>
<comment type="caution">
    <text evidence="6">The sequence shown here is derived from an EMBL/GenBank/DDBJ whole genome shotgun (WGS) entry which is preliminary data.</text>
</comment>
<dbReference type="FunFam" id="1.10.10.10:FF:000001">
    <property type="entry name" value="LysR family transcriptional regulator"/>
    <property type="match status" value="1"/>
</dbReference>
<evidence type="ECO:0000256" key="1">
    <source>
        <dbReference type="ARBA" id="ARBA00009437"/>
    </source>
</evidence>
<dbReference type="PROSITE" id="PS50931">
    <property type="entry name" value="HTH_LYSR"/>
    <property type="match status" value="1"/>
</dbReference>
<evidence type="ECO:0000256" key="3">
    <source>
        <dbReference type="ARBA" id="ARBA00023125"/>
    </source>
</evidence>
<evidence type="ECO:0000313" key="7">
    <source>
        <dbReference type="Proteomes" id="UP000824175"/>
    </source>
</evidence>
<accession>A0A9D1HQW4</accession>
<evidence type="ECO:0000256" key="2">
    <source>
        <dbReference type="ARBA" id="ARBA00023015"/>
    </source>
</evidence>
<protein>
    <submittedName>
        <fullName evidence="6">LysR family transcriptional regulator</fullName>
    </submittedName>
</protein>
<dbReference type="GO" id="GO:0000976">
    <property type="term" value="F:transcription cis-regulatory region binding"/>
    <property type="evidence" value="ECO:0007669"/>
    <property type="project" value="TreeGrafter"/>
</dbReference>
<dbReference type="Pfam" id="PF03466">
    <property type="entry name" value="LysR_substrate"/>
    <property type="match status" value="1"/>
</dbReference>
<dbReference type="Proteomes" id="UP000824175">
    <property type="component" value="Unassembled WGS sequence"/>
</dbReference>
<dbReference type="GO" id="GO:0003700">
    <property type="term" value="F:DNA-binding transcription factor activity"/>
    <property type="evidence" value="ECO:0007669"/>
    <property type="project" value="InterPro"/>
</dbReference>
<evidence type="ECO:0000256" key="4">
    <source>
        <dbReference type="ARBA" id="ARBA00023163"/>
    </source>
</evidence>
<reference evidence="6" key="2">
    <citation type="journal article" date="2021" name="PeerJ">
        <title>Extensive microbial diversity within the chicken gut microbiome revealed by metagenomics and culture.</title>
        <authorList>
            <person name="Gilroy R."/>
            <person name="Ravi A."/>
            <person name="Getino M."/>
            <person name="Pursley I."/>
            <person name="Horton D.L."/>
            <person name="Alikhan N.F."/>
            <person name="Baker D."/>
            <person name="Gharbi K."/>
            <person name="Hall N."/>
            <person name="Watson M."/>
            <person name="Adriaenssens E.M."/>
            <person name="Foster-Nyarko E."/>
            <person name="Jarju S."/>
            <person name="Secka A."/>
            <person name="Antonio M."/>
            <person name="Oren A."/>
            <person name="Chaudhuri R.R."/>
            <person name="La Ragione R."/>
            <person name="Hildebrand F."/>
            <person name="Pallen M.J."/>
        </authorList>
    </citation>
    <scope>NUCLEOTIDE SEQUENCE</scope>
    <source>
        <strain evidence="6">CHK195-11698</strain>
    </source>
</reference>
<dbReference type="Gene3D" id="1.10.10.10">
    <property type="entry name" value="Winged helix-like DNA-binding domain superfamily/Winged helix DNA-binding domain"/>
    <property type="match status" value="1"/>
</dbReference>
<comment type="similarity">
    <text evidence="1">Belongs to the LysR transcriptional regulatory family.</text>
</comment>